<dbReference type="AlphaFoldDB" id="A0A6S6TTR2"/>
<proteinExistence type="predicted"/>
<dbReference type="EMBL" id="CACVAT010000385">
    <property type="protein sequence ID" value="CAA6824132.1"/>
    <property type="molecule type" value="Genomic_DNA"/>
</dbReference>
<evidence type="ECO:0008006" key="2">
    <source>
        <dbReference type="Google" id="ProtNLM"/>
    </source>
</evidence>
<reference evidence="1" key="1">
    <citation type="submission" date="2020-01" db="EMBL/GenBank/DDBJ databases">
        <authorList>
            <person name="Meier V. D."/>
            <person name="Meier V D."/>
        </authorList>
    </citation>
    <scope>NUCLEOTIDE SEQUENCE</scope>
    <source>
        <strain evidence="1">HLG_WM_MAG_09</strain>
    </source>
</reference>
<protein>
    <recommendedName>
        <fullName evidence="2">Limiting CO2-inducible protein B/C beta carbonyic anhydrase domain-containing protein</fullName>
    </recommendedName>
</protein>
<name>A0A6S6TTR2_9GAMM</name>
<gene>
    <name evidence="1" type="ORF">HELGO_WM42966</name>
</gene>
<evidence type="ECO:0000313" key="1">
    <source>
        <dbReference type="EMBL" id="CAA6824132.1"/>
    </source>
</evidence>
<accession>A0A6S6TTR2</accession>
<sequence length="382" mass="43693">MYNVYDNIQASLGHFSMECHWFRYSSFVPRLYNWCKALGFEAGQIMPSRAFCSDESQGYPIILMTKHFGTFPFNHGRVGGIMATDRHGPHAHHGKDLVIVHASHVGYTADTQQFGTYRRSQTGHGECSSNCGKIHGTLIWYLNEYNFACNNVFVDMRSDHCRVTIDNQYLSRSRERSLVLFLERLVEFHEGEMIPLSIQSTSRTFRGSQAFFRDMKWFFHEGEGKQAIGDALIPEFFSYRTDLAEDHDGTRQLEMNLIGAMPWIVTSMEPMLTAAQANTQAEFDRAYRSISQEPRYEGKNLLYISGLHVDISPEAGQLFPLTKFIPWAAYVQLASGERYILEQEAVFKALDNCSSENPDQISLDDVIYNMEEAQEVPLHLPS</sequence>
<organism evidence="1">
    <name type="scientific">uncultured Thiotrichaceae bacterium</name>
    <dbReference type="NCBI Taxonomy" id="298394"/>
    <lineage>
        <taxon>Bacteria</taxon>
        <taxon>Pseudomonadati</taxon>
        <taxon>Pseudomonadota</taxon>
        <taxon>Gammaproteobacteria</taxon>
        <taxon>Thiotrichales</taxon>
        <taxon>Thiotrichaceae</taxon>
        <taxon>environmental samples</taxon>
    </lineage>
</organism>